<organism evidence="2 3">
    <name type="scientific">Arachnia propionica</name>
    <dbReference type="NCBI Taxonomy" id="1750"/>
    <lineage>
        <taxon>Bacteria</taxon>
        <taxon>Bacillati</taxon>
        <taxon>Actinomycetota</taxon>
        <taxon>Actinomycetes</taxon>
        <taxon>Propionibacteriales</taxon>
        <taxon>Propionibacteriaceae</taxon>
        <taxon>Arachnia</taxon>
    </lineage>
</organism>
<dbReference type="AlphaFoldDB" id="A0A3P1T8C8"/>
<feature type="transmembrane region" description="Helical" evidence="1">
    <location>
        <begin position="57"/>
        <end position="75"/>
    </location>
</feature>
<accession>A0A3P1T8C8</accession>
<proteinExistence type="predicted"/>
<gene>
    <name evidence="2" type="ORF">EII34_05840</name>
</gene>
<protein>
    <submittedName>
        <fullName evidence="2">Uncharacterized protein</fullName>
    </submittedName>
</protein>
<keyword evidence="1" id="KW-1133">Transmembrane helix</keyword>
<feature type="transmembrane region" description="Helical" evidence="1">
    <location>
        <begin position="87"/>
        <end position="111"/>
    </location>
</feature>
<keyword evidence="1" id="KW-0812">Transmembrane</keyword>
<keyword evidence="1" id="KW-0472">Membrane</keyword>
<evidence type="ECO:0000313" key="2">
    <source>
        <dbReference type="EMBL" id="RRD05731.1"/>
    </source>
</evidence>
<dbReference type="OrthoDB" id="3736850at2"/>
<dbReference type="RefSeq" id="WP_124843876.1">
    <property type="nucleotide sequence ID" value="NZ_JAUNKP010000052.1"/>
</dbReference>
<evidence type="ECO:0000256" key="1">
    <source>
        <dbReference type="SAM" id="Phobius"/>
    </source>
</evidence>
<comment type="caution">
    <text evidence="2">The sequence shown here is derived from an EMBL/GenBank/DDBJ whole genome shotgun (WGS) entry which is preliminary data.</text>
</comment>
<evidence type="ECO:0000313" key="3">
    <source>
        <dbReference type="Proteomes" id="UP000280819"/>
    </source>
</evidence>
<dbReference type="EMBL" id="RQZG01000005">
    <property type="protein sequence ID" value="RRD05731.1"/>
    <property type="molecule type" value="Genomic_DNA"/>
</dbReference>
<sequence length="157" mass="17357">MKENLVLLEGLTGEALEMSIGFALSGLIGLVYGWVSYTESTPHFVINYNGRSCQPLATLYGGGFMLTFGMVGLILEVDGLEAAIPDIILGLIALTSIPCMIIFLLGFFFWFPPFLLPPWYHRARKAGVPRNNPYAMGEFKALSVEQQKAAIQNRKRP</sequence>
<name>A0A3P1T8C8_9ACTN</name>
<feature type="transmembrane region" description="Helical" evidence="1">
    <location>
        <begin position="20"/>
        <end position="37"/>
    </location>
</feature>
<reference evidence="2 3" key="1">
    <citation type="submission" date="2018-11" db="EMBL/GenBank/DDBJ databases">
        <title>Genomes From Bacteria Associated with the Canine Oral Cavity: a Test Case for Automated Genome-Based Taxonomic Assignment.</title>
        <authorList>
            <person name="Coil D.A."/>
            <person name="Jospin G."/>
            <person name="Darling A.E."/>
            <person name="Wallis C."/>
            <person name="Davis I.J."/>
            <person name="Harris S."/>
            <person name="Eisen J.A."/>
            <person name="Holcombe L.J."/>
            <person name="O'Flynn C."/>
        </authorList>
    </citation>
    <scope>NUCLEOTIDE SEQUENCE [LARGE SCALE GENOMIC DNA]</scope>
    <source>
        <strain evidence="2 3">OH887_COT-365</strain>
    </source>
</reference>
<dbReference type="Proteomes" id="UP000280819">
    <property type="component" value="Unassembled WGS sequence"/>
</dbReference>